<reference evidence="2" key="1">
    <citation type="journal article" date="2023" name="Mol. Phylogenet. Evol.">
        <title>Genome-scale phylogeny and comparative genomics of the fungal order Sordariales.</title>
        <authorList>
            <person name="Hensen N."/>
            <person name="Bonometti L."/>
            <person name="Westerberg I."/>
            <person name="Brannstrom I.O."/>
            <person name="Guillou S."/>
            <person name="Cros-Aarteil S."/>
            <person name="Calhoun S."/>
            <person name="Haridas S."/>
            <person name="Kuo A."/>
            <person name="Mondo S."/>
            <person name="Pangilinan J."/>
            <person name="Riley R."/>
            <person name="LaButti K."/>
            <person name="Andreopoulos B."/>
            <person name="Lipzen A."/>
            <person name="Chen C."/>
            <person name="Yan M."/>
            <person name="Daum C."/>
            <person name="Ng V."/>
            <person name="Clum A."/>
            <person name="Steindorff A."/>
            <person name="Ohm R.A."/>
            <person name="Martin F."/>
            <person name="Silar P."/>
            <person name="Natvig D.O."/>
            <person name="Lalanne C."/>
            <person name="Gautier V."/>
            <person name="Ament-Velasquez S.L."/>
            <person name="Kruys A."/>
            <person name="Hutchinson M.I."/>
            <person name="Powell A.J."/>
            <person name="Barry K."/>
            <person name="Miller A.N."/>
            <person name="Grigoriev I.V."/>
            <person name="Debuchy R."/>
            <person name="Gladieux P."/>
            <person name="Hiltunen Thoren M."/>
            <person name="Johannesson H."/>
        </authorList>
    </citation>
    <scope>NUCLEOTIDE SEQUENCE</scope>
    <source>
        <strain evidence="2">CBS 757.83</strain>
    </source>
</reference>
<dbReference type="Proteomes" id="UP001305647">
    <property type="component" value="Unassembled WGS sequence"/>
</dbReference>
<gene>
    <name evidence="2" type="ORF">N658DRAFT_562728</name>
</gene>
<organism evidence="2 3">
    <name type="scientific">Parathielavia hyrcaniae</name>
    <dbReference type="NCBI Taxonomy" id="113614"/>
    <lineage>
        <taxon>Eukaryota</taxon>
        <taxon>Fungi</taxon>
        <taxon>Dikarya</taxon>
        <taxon>Ascomycota</taxon>
        <taxon>Pezizomycotina</taxon>
        <taxon>Sordariomycetes</taxon>
        <taxon>Sordariomycetidae</taxon>
        <taxon>Sordariales</taxon>
        <taxon>Chaetomiaceae</taxon>
        <taxon>Parathielavia</taxon>
    </lineage>
</organism>
<proteinExistence type="predicted"/>
<evidence type="ECO:0000313" key="3">
    <source>
        <dbReference type="Proteomes" id="UP001305647"/>
    </source>
</evidence>
<feature type="compositionally biased region" description="Basic residues" evidence="1">
    <location>
        <begin position="66"/>
        <end position="87"/>
    </location>
</feature>
<feature type="region of interest" description="Disordered" evidence="1">
    <location>
        <begin position="46"/>
        <end position="107"/>
    </location>
</feature>
<feature type="non-terminal residue" evidence="2">
    <location>
        <position position="1"/>
    </location>
</feature>
<name>A0AAN6PQP1_9PEZI</name>
<comment type="caution">
    <text evidence="2">The sequence shown here is derived from an EMBL/GenBank/DDBJ whole genome shotgun (WGS) entry which is preliminary data.</text>
</comment>
<reference evidence="2" key="2">
    <citation type="submission" date="2023-05" db="EMBL/GenBank/DDBJ databases">
        <authorList>
            <consortium name="Lawrence Berkeley National Laboratory"/>
            <person name="Steindorff A."/>
            <person name="Hensen N."/>
            <person name="Bonometti L."/>
            <person name="Westerberg I."/>
            <person name="Brannstrom I.O."/>
            <person name="Guillou S."/>
            <person name="Cros-Aarteil S."/>
            <person name="Calhoun S."/>
            <person name="Haridas S."/>
            <person name="Kuo A."/>
            <person name="Mondo S."/>
            <person name="Pangilinan J."/>
            <person name="Riley R."/>
            <person name="Labutti K."/>
            <person name="Andreopoulos B."/>
            <person name="Lipzen A."/>
            <person name="Chen C."/>
            <person name="Yanf M."/>
            <person name="Daum C."/>
            <person name="Ng V."/>
            <person name="Clum A."/>
            <person name="Ohm R."/>
            <person name="Martin F."/>
            <person name="Silar P."/>
            <person name="Natvig D."/>
            <person name="Lalanne C."/>
            <person name="Gautier V."/>
            <person name="Ament-Velasquez S.L."/>
            <person name="Kruys A."/>
            <person name="Hutchinson M.I."/>
            <person name="Powell A.J."/>
            <person name="Barry K."/>
            <person name="Miller A.N."/>
            <person name="Grigoriev I.V."/>
            <person name="Debuchy R."/>
            <person name="Gladieux P."/>
            <person name="Thoren M.H."/>
            <person name="Johannesson H."/>
        </authorList>
    </citation>
    <scope>NUCLEOTIDE SEQUENCE</scope>
    <source>
        <strain evidence="2">CBS 757.83</strain>
    </source>
</reference>
<evidence type="ECO:0000313" key="2">
    <source>
        <dbReference type="EMBL" id="KAK4095993.1"/>
    </source>
</evidence>
<keyword evidence="3" id="KW-1185">Reference proteome</keyword>
<protein>
    <submittedName>
        <fullName evidence="2">Uncharacterized protein</fullName>
    </submittedName>
</protein>
<sequence>RIPLTFTSSHLCKLQITATHSQLLQPIAQHGRRNARHSVLLHSHHPGFHAAHSNHPLRRSQPPQHGPRRPSPPHHHQPGQRNGKHHGRGQESEEGHRGDPPRQAGHCLHRLHPQGVWQGPRHVWRGSGPGGGVHTSLFGWHRSTRQDCGVLSGWRVSCRAEDGVWWWEDSGLGHRW</sequence>
<feature type="compositionally biased region" description="Basic and acidic residues" evidence="1">
    <location>
        <begin position="88"/>
        <end position="100"/>
    </location>
</feature>
<evidence type="ECO:0000256" key="1">
    <source>
        <dbReference type="SAM" id="MobiDB-lite"/>
    </source>
</evidence>
<dbReference type="EMBL" id="MU863751">
    <property type="protein sequence ID" value="KAK4095993.1"/>
    <property type="molecule type" value="Genomic_DNA"/>
</dbReference>
<accession>A0AAN6PQP1</accession>
<dbReference type="AlphaFoldDB" id="A0AAN6PQP1"/>